<dbReference type="AlphaFoldDB" id="C5K9I1"/>
<dbReference type="InterPro" id="IPR035892">
    <property type="entry name" value="C2_domain_sf"/>
</dbReference>
<accession>C5K9I1</accession>
<dbReference type="RefSeq" id="XP_002786957.1">
    <property type="nucleotide sequence ID" value="XM_002786911.1"/>
</dbReference>
<dbReference type="GeneID" id="9048996"/>
<reference evidence="1 2" key="1">
    <citation type="submission" date="2008-07" db="EMBL/GenBank/DDBJ databases">
        <authorList>
            <person name="El-Sayed N."/>
            <person name="Caler E."/>
            <person name="Inman J."/>
            <person name="Amedeo P."/>
            <person name="Hass B."/>
            <person name="Wortman J."/>
        </authorList>
    </citation>
    <scope>NUCLEOTIDE SEQUENCE [LARGE SCALE GENOMIC DNA]</scope>
    <source>
        <strain evidence="2">ATCC 50983 / TXsc</strain>
    </source>
</reference>
<proteinExistence type="predicted"/>
<keyword evidence="2" id="KW-1185">Reference proteome</keyword>
<protein>
    <recommendedName>
        <fullName evidence="3">C2 domain-containing protein</fullName>
    </recommendedName>
</protein>
<evidence type="ECO:0000313" key="2">
    <source>
        <dbReference type="Proteomes" id="UP000007800"/>
    </source>
</evidence>
<organism evidence="2">
    <name type="scientific">Perkinsus marinus (strain ATCC 50983 / TXsc)</name>
    <dbReference type="NCBI Taxonomy" id="423536"/>
    <lineage>
        <taxon>Eukaryota</taxon>
        <taxon>Sar</taxon>
        <taxon>Alveolata</taxon>
        <taxon>Perkinsozoa</taxon>
        <taxon>Perkinsea</taxon>
        <taxon>Perkinsida</taxon>
        <taxon>Perkinsidae</taxon>
        <taxon>Perkinsus</taxon>
    </lineage>
</organism>
<dbReference type="EMBL" id="GG671513">
    <property type="protein sequence ID" value="EER18753.1"/>
    <property type="molecule type" value="Genomic_DNA"/>
</dbReference>
<evidence type="ECO:0008006" key="3">
    <source>
        <dbReference type="Google" id="ProtNLM"/>
    </source>
</evidence>
<sequence>MPNTAAAKGWVKPELRVSIIRVKHLKDIGVHAVEVQLDGQESKRTAWVDGNDDKEFNREAGFFLKGDQQENNTDFWNRAFVHITLIRQRTFRSDKNVAACHLSMKVIRKYGVVRGWIPLMHDNEYVGEMLVRVKLQGVDRWKDREKGPASEAVFNLPLNGYAETSPMEVESDIGPIIGRN</sequence>
<name>C5K9I1_PERM5</name>
<evidence type="ECO:0000313" key="1">
    <source>
        <dbReference type="EMBL" id="EER18753.1"/>
    </source>
</evidence>
<dbReference type="InParanoid" id="C5K9I1"/>
<dbReference type="SUPFAM" id="SSF49562">
    <property type="entry name" value="C2 domain (Calcium/lipid-binding domain, CaLB)"/>
    <property type="match status" value="1"/>
</dbReference>
<gene>
    <name evidence="1" type="ORF">Pmar_PMAR006373</name>
</gene>
<dbReference type="Proteomes" id="UP000007800">
    <property type="component" value="Unassembled WGS sequence"/>
</dbReference>
<dbReference type="Gene3D" id="2.60.40.150">
    <property type="entry name" value="C2 domain"/>
    <property type="match status" value="1"/>
</dbReference>